<feature type="coiled-coil region" evidence="1">
    <location>
        <begin position="594"/>
        <end position="660"/>
    </location>
</feature>
<proteinExistence type="predicted"/>
<evidence type="ECO:0000256" key="3">
    <source>
        <dbReference type="SAM" id="Phobius"/>
    </source>
</evidence>
<sequence>MPGPLIPIGGVGIDVIPNATGIYARLAAQMLPDAERVGRDAGRIIGERIRDGISGAIPHAIQASSGATMASATQQGNRAGGAFGQAMRRRLEAALRSLPNIRIDASTSEADADIQALRVRLESLTTQRIGIDIDAAAARAEAADIEEQLRRLGAAHPNVQVRVDTAAARAALAEFQAEVERLSRTSASPRIEVDGGFAQRLRAAVEAAQQQLPVINIDASTSTAAAQVQALRGQLESLRTVRVGIDLDAATALARISEIQRRLDQIAAGDATADVRVDAAAASATLATIQAQVDALDGDTARIDVDVSAAAAGLVRLTTLAASVGPALVPAFAGAAFGVGAFVSVLSAATAGIGAFAAAAAPGLIDVGQAVMATTAAEEALAAATDKTARGSASQAIAAQQQALSMQGAQASLANAYRSSSQQIADAQERVQDAVQRVGDAQERVADAERAVADARVQAAQRMDAALDRITDAERSRTDAVQDAVRAELALVDARRAAQQQLEDFAARAESGAIAERRAIQQEKDARKTLDAVKKSGAKADSDAAIEAQLAYDEAVLRLKDVRRENARNAVEKAAADKAGVDGSKQVLGAERALADAKQRSVDATKAVTDAQDEARRTQVEGARAIEKAERSVLTAQRDVVKARDQVADAEQAVARARVQGAEQVASAQRTVAAAQLAASAAAVQSTEAMTAANTALDKQKRALADLSPEQRGVYDAVIRLKEGFKAWGDSLSPATMPLLTRAINGLTNLLPSLTPLVLGAAEGFRRLADRARDSFEDPFWDRFKANLVENLPRAVESMGVVFGNVFAGMAGIINAFLPQTDQIADSMEGATASFREWGQGLETSEGFASFREFLAEDWPGVRETFADVGGALWQITKALAEISPSAVLILQGVATAIENTPVWILQTLIDLFFAYRVAVFAMTAVTWLYLGAMKVYTVATALATASTWSLSTALRVLSSANFILFLLTIIGTFTLLMIQSEGFRNKVIGVFKEIGSWAVWLYDEAIKPAFDGISAAAVWLYDKGIKPAFDATWGALKRVGDAAVWLWDNAIRPTWEAISLASRILAAVIATALIAPIVIAFNILSPIVLGLWEHAFKPAFEGIGAAATWLWDNVLKPVIGAVVDAIRGWGIIATWLWEEAVQPAFDGIGDGLGWLWDNVINPVVGAIGDSLKGWGLIAQWLWNEAVKPSFDAIARGATWLWENGIKPPFDLAKAGFRQLGEWAQKLHDEWIKPWFDKISNTTGAFTGGIVAAFSVAKTMIGIVWDGIKSVLAKPINWVIGVVYTDGIKRVWDKVADIVKLPHMPEVKGIPEYATGGIYPGYTPGRDIGLAAVSGGEAIMRPEWTRAVGADYVHGANRAAAAGGVSGARQYVEAKGLPYAGAFALGGIIDSAVDWTKDLVQGAAAKTAEIALRPVKAVINAAPDSPEWLKVVKKIPLALIDGMLDKIRGEDAKVLGGPVVQKALEWARGEAGKPYQWGGGGNPSWDCSGFMAGIQSVILGQKPRRLYTTFDFSGSSAPPGWKKDLDAPFRVGVSNIGVGHMAGTLAGVNVESRGGDGVVVGPSARGADNTMFAERYGFSPSNSGLGQFAPTGALADWIAQALRATGTPPPGSLDQWMRGMATLVGRESGGNVFAVNNWDSNAVAGNSSRGLAQVVPTTFNAFHQIGTSWDIFDPVANLAASINWIKYKYGGIGNVQQADPSKDPKGYALGGIVPLRAYDSGGPLPPGLTLAYNGTGRTEQTYTAEVNRALLTLAARGAADPAAGGGSRPAAGPALVVETWNQYGGPTARQTAEEVRALGTARGPRR</sequence>
<dbReference type="InterPro" id="IPR023346">
    <property type="entry name" value="Lysozyme-like_dom_sf"/>
</dbReference>
<feature type="transmembrane region" description="Helical" evidence="3">
    <location>
        <begin position="914"/>
        <end position="937"/>
    </location>
</feature>
<evidence type="ECO:0000313" key="5">
    <source>
        <dbReference type="EMBL" id="MEU8136576.1"/>
    </source>
</evidence>
<comment type="caution">
    <text evidence="5">The sequence shown here is derived from an EMBL/GenBank/DDBJ whole genome shotgun (WGS) entry which is preliminary data.</text>
</comment>
<keyword evidence="1" id="KW-0175">Coiled coil</keyword>
<dbReference type="InterPro" id="IPR038765">
    <property type="entry name" value="Papain-like_cys_pep_sf"/>
</dbReference>
<keyword evidence="3" id="KW-1133">Transmembrane helix</keyword>
<name>A0ABV3DLD5_9ACTN</name>
<keyword evidence="3" id="KW-0472">Membrane</keyword>
<dbReference type="RefSeq" id="WP_358357232.1">
    <property type="nucleotide sequence ID" value="NZ_JBEZFP010000066.1"/>
</dbReference>
<keyword evidence="3" id="KW-0812">Transmembrane</keyword>
<feature type="domain" description="Transglycosylase SLT" evidence="4">
    <location>
        <begin position="1621"/>
        <end position="1695"/>
    </location>
</feature>
<evidence type="ECO:0000256" key="1">
    <source>
        <dbReference type="SAM" id="Coils"/>
    </source>
</evidence>
<feature type="transmembrane region" description="Helical" evidence="3">
    <location>
        <begin position="799"/>
        <end position="818"/>
    </location>
</feature>
<accession>A0ABV3DLD5</accession>
<dbReference type="Proteomes" id="UP001551482">
    <property type="component" value="Unassembled WGS sequence"/>
</dbReference>
<gene>
    <name evidence="5" type="ORF">AB0C36_24075</name>
</gene>
<feature type="coiled-coil region" evidence="1">
    <location>
        <begin position="417"/>
        <end position="458"/>
    </location>
</feature>
<feature type="coiled-coil region" evidence="1">
    <location>
        <begin position="135"/>
        <end position="185"/>
    </location>
</feature>
<protein>
    <submittedName>
        <fullName evidence="5">Transglycosylase SLT domain-containing protein</fullName>
    </submittedName>
</protein>
<dbReference type="Pfam" id="PF01464">
    <property type="entry name" value="SLT"/>
    <property type="match status" value="1"/>
</dbReference>
<dbReference type="SUPFAM" id="SSF53955">
    <property type="entry name" value="Lysozyme-like"/>
    <property type="match status" value="1"/>
</dbReference>
<keyword evidence="6" id="KW-1185">Reference proteome</keyword>
<evidence type="ECO:0000313" key="6">
    <source>
        <dbReference type="Proteomes" id="UP001551482"/>
    </source>
</evidence>
<evidence type="ECO:0000256" key="2">
    <source>
        <dbReference type="SAM" id="MobiDB-lite"/>
    </source>
</evidence>
<dbReference type="EMBL" id="JBEZFP010000066">
    <property type="protein sequence ID" value="MEU8136576.1"/>
    <property type="molecule type" value="Genomic_DNA"/>
</dbReference>
<reference evidence="5 6" key="1">
    <citation type="submission" date="2024-06" db="EMBL/GenBank/DDBJ databases">
        <title>The Natural Products Discovery Center: Release of the First 8490 Sequenced Strains for Exploring Actinobacteria Biosynthetic Diversity.</title>
        <authorList>
            <person name="Kalkreuter E."/>
            <person name="Kautsar S.A."/>
            <person name="Yang D."/>
            <person name="Bader C.D."/>
            <person name="Teijaro C.N."/>
            <person name="Fluegel L."/>
            <person name="Davis C.M."/>
            <person name="Simpson J.R."/>
            <person name="Lauterbach L."/>
            <person name="Steele A.D."/>
            <person name="Gui C."/>
            <person name="Meng S."/>
            <person name="Li G."/>
            <person name="Viehrig K."/>
            <person name="Ye F."/>
            <person name="Su P."/>
            <person name="Kiefer A.F."/>
            <person name="Nichols A."/>
            <person name="Cepeda A.J."/>
            <person name="Yan W."/>
            <person name="Fan B."/>
            <person name="Jiang Y."/>
            <person name="Adhikari A."/>
            <person name="Zheng C.-J."/>
            <person name="Schuster L."/>
            <person name="Cowan T.M."/>
            <person name="Smanski M.J."/>
            <person name="Chevrette M.G."/>
            <person name="De Carvalho L.P.S."/>
            <person name="Shen B."/>
        </authorList>
    </citation>
    <scope>NUCLEOTIDE SEQUENCE [LARGE SCALE GENOMIC DNA]</scope>
    <source>
        <strain evidence="5 6">NPDC048946</strain>
    </source>
</reference>
<feature type="transmembrane region" description="Helical" evidence="3">
    <location>
        <begin position="957"/>
        <end position="979"/>
    </location>
</feature>
<evidence type="ECO:0000259" key="4">
    <source>
        <dbReference type="Pfam" id="PF01464"/>
    </source>
</evidence>
<feature type="region of interest" description="Disordered" evidence="2">
    <location>
        <begin position="1785"/>
        <end position="1806"/>
    </location>
</feature>
<dbReference type="Gene3D" id="3.90.1720.10">
    <property type="entry name" value="endopeptidase domain like (from Nostoc punctiforme)"/>
    <property type="match status" value="1"/>
</dbReference>
<organism evidence="5 6">
    <name type="scientific">Streptodolium elevatio</name>
    <dbReference type="NCBI Taxonomy" id="3157996"/>
    <lineage>
        <taxon>Bacteria</taxon>
        <taxon>Bacillati</taxon>
        <taxon>Actinomycetota</taxon>
        <taxon>Actinomycetes</taxon>
        <taxon>Kitasatosporales</taxon>
        <taxon>Streptomycetaceae</taxon>
        <taxon>Streptodolium</taxon>
    </lineage>
</organism>
<feature type="transmembrane region" description="Helical" evidence="3">
    <location>
        <begin position="1065"/>
        <end position="1093"/>
    </location>
</feature>
<dbReference type="SUPFAM" id="SSF54001">
    <property type="entry name" value="Cysteine proteinases"/>
    <property type="match status" value="1"/>
</dbReference>
<dbReference type="InterPro" id="IPR008258">
    <property type="entry name" value="Transglycosylase_SLT_dom_1"/>
</dbReference>